<evidence type="ECO:0000313" key="4">
    <source>
        <dbReference type="Proteomes" id="UP000182798"/>
    </source>
</evidence>
<name>A0A1J8PQ20_9GAMM</name>
<comment type="caution">
    <text evidence="3">The sequence shown here is derived from an EMBL/GenBank/DDBJ whole genome shotgun (WGS) entry which is preliminary data.</text>
</comment>
<dbReference type="InterPro" id="IPR002104">
    <property type="entry name" value="Integrase_catalytic"/>
</dbReference>
<dbReference type="GO" id="GO:0003677">
    <property type="term" value="F:DNA binding"/>
    <property type="evidence" value="ECO:0007669"/>
    <property type="project" value="InterPro"/>
</dbReference>
<feature type="domain" description="Tyr recombinase" evidence="2">
    <location>
        <begin position="1"/>
        <end position="89"/>
    </location>
</feature>
<keyword evidence="1" id="KW-0233">DNA recombination</keyword>
<evidence type="ECO:0000313" key="3">
    <source>
        <dbReference type="EMBL" id="OJA03633.1"/>
    </source>
</evidence>
<dbReference type="RefSeq" id="WP_158009247.1">
    <property type="nucleotide sequence ID" value="NZ_MIQH01000385.1"/>
</dbReference>
<proteinExistence type="predicted"/>
<dbReference type="Gene3D" id="1.10.443.10">
    <property type="entry name" value="Intergrase catalytic core"/>
    <property type="match status" value="1"/>
</dbReference>
<dbReference type="AlphaFoldDB" id="A0A1J8PQ20"/>
<dbReference type="InterPro" id="IPR011010">
    <property type="entry name" value="DNA_brk_join_enz"/>
</dbReference>
<protein>
    <recommendedName>
        <fullName evidence="2">Tyr recombinase domain-containing protein</fullName>
    </recommendedName>
</protein>
<evidence type="ECO:0000259" key="2">
    <source>
        <dbReference type="PROSITE" id="PS51898"/>
    </source>
</evidence>
<evidence type="ECO:0000256" key="1">
    <source>
        <dbReference type="ARBA" id="ARBA00023172"/>
    </source>
</evidence>
<dbReference type="InterPro" id="IPR013762">
    <property type="entry name" value="Integrase-like_cat_sf"/>
</dbReference>
<dbReference type="SUPFAM" id="SSF56349">
    <property type="entry name" value="DNA breaking-rejoining enzymes"/>
    <property type="match status" value="1"/>
</dbReference>
<gene>
    <name evidence="3" type="ORF">BGC33_05705</name>
</gene>
<reference evidence="4" key="1">
    <citation type="submission" date="2016-09" db="EMBL/GenBank/DDBJ databases">
        <title>Genome Sequence of Bathymodiolus thermophilus sulfur-oxidizing gill endosymbiont.</title>
        <authorList>
            <person name="Ponnudurai R."/>
            <person name="Kleiner M."/>
            <person name="Sayavedra L."/>
            <person name="Thuermer A."/>
            <person name="Felbeck H."/>
            <person name="Schlueter R."/>
            <person name="Schweder T."/>
            <person name="Markert S."/>
        </authorList>
    </citation>
    <scope>NUCLEOTIDE SEQUENCE [LARGE SCALE GENOMIC DNA]</scope>
    <source>
        <strain evidence="4">BAT/CrabSpa'14</strain>
    </source>
</reference>
<dbReference type="Pfam" id="PF00589">
    <property type="entry name" value="Phage_integrase"/>
    <property type="match status" value="1"/>
</dbReference>
<feature type="non-terminal residue" evidence="3">
    <location>
        <position position="1"/>
    </location>
</feature>
<dbReference type="GO" id="GO:0006310">
    <property type="term" value="P:DNA recombination"/>
    <property type="evidence" value="ECO:0007669"/>
    <property type="project" value="UniProtKB-KW"/>
</dbReference>
<sequence>DGMVGLVVKLLHVGGLRISEVARLRVQDIDFEFKQITVWDVKGKKDWVTPLANNLILPLKIHLIKGWHPPLFRNDLLGVFKLLLSIFYY</sequence>
<organism evidence="3 4">
    <name type="scientific">Bathymodiolus thermophilus thioautotrophic gill symbiont</name>
    <dbReference type="NCBI Taxonomy" id="2360"/>
    <lineage>
        <taxon>Bacteria</taxon>
        <taxon>Pseudomonadati</taxon>
        <taxon>Pseudomonadota</taxon>
        <taxon>Gammaproteobacteria</taxon>
        <taxon>sulfur-oxidizing symbionts</taxon>
    </lineage>
</organism>
<dbReference type="Proteomes" id="UP000182798">
    <property type="component" value="Unassembled WGS sequence"/>
</dbReference>
<dbReference type="PROSITE" id="PS51898">
    <property type="entry name" value="TYR_RECOMBINASE"/>
    <property type="match status" value="1"/>
</dbReference>
<accession>A0A1J8PQ20</accession>
<dbReference type="GO" id="GO:0015074">
    <property type="term" value="P:DNA integration"/>
    <property type="evidence" value="ECO:0007669"/>
    <property type="project" value="InterPro"/>
</dbReference>
<dbReference type="OrthoDB" id="9801717at2"/>
<dbReference type="EMBL" id="MIQH01000385">
    <property type="protein sequence ID" value="OJA03633.1"/>
    <property type="molecule type" value="Genomic_DNA"/>
</dbReference>